<dbReference type="CDD" id="cd00009">
    <property type="entry name" value="AAA"/>
    <property type="match status" value="1"/>
</dbReference>
<dbReference type="InterPro" id="IPR011006">
    <property type="entry name" value="CheY-like_superfamily"/>
</dbReference>
<evidence type="ECO:0000259" key="6">
    <source>
        <dbReference type="PROSITE" id="PS50045"/>
    </source>
</evidence>
<dbReference type="PANTHER" id="PTHR32071">
    <property type="entry name" value="TRANSCRIPTIONAL REGULATORY PROTEIN"/>
    <property type="match status" value="1"/>
</dbReference>
<dbReference type="InterPro" id="IPR058031">
    <property type="entry name" value="AAA_lid_NorR"/>
</dbReference>
<dbReference type="SUPFAM" id="SSF52540">
    <property type="entry name" value="P-loop containing nucleoside triphosphate hydrolases"/>
    <property type="match status" value="1"/>
</dbReference>
<dbReference type="RefSeq" id="WP_095505942.1">
    <property type="nucleotide sequence ID" value="NZ_BSNC01000001.1"/>
</dbReference>
<comment type="caution">
    <text evidence="8">The sequence shown here is derived from an EMBL/GenBank/DDBJ whole genome shotgun (WGS) entry which is preliminary data.</text>
</comment>
<organism evidence="8 9">
    <name type="scientific">Paraferrimonas sedimenticola</name>
    <dbReference type="NCBI Taxonomy" id="375674"/>
    <lineage>
        <taxon>Bacteria</taxon>
        <taxon>Pseudomonadati</taxon>
        <taxon>Pseudomonadota</taxon>
        <taxon>Gammaproteobacteria</taxon>
        <taxon>Alteromonadales</taxon>
        <taxon>Ferrimonadaceae</taxon>
        <taxon>Paraferrimonas</taxon>
    </lineage>
</organism>
<dbReference type="InterPro" id="IPR002197">
    <property type="entry name" value="HTH_Fis"/>
</dbReference>
<dbReference type="SMART" id="SM00448">
    <property type="entry name" value="REC"/>
    <property type="match status" value="1"/>
</dbReference>
<accession>A0AA37VSW7</accession>
<dbReference type="CDD" id="cd00156">
    <property type="entry name" value="REC"/>
    <property type="match status" value="1"/>
</dbReference>
<evidence type="ECO:0000259" key="7">
    <source>
        <dbReference type="PROSITE" id="PS50110"/>
    </source>
</evidence>
<dbReference type="InterPro" id="IPR002078">
    <property type="entry name" value="Sigma_54_int"/>
</dbReference>
<feature type="modified residue" description="4-aspartylphosphate" evidence="5">
    <location>
        <position position="57"/>
    </location>
</feature>
<dbReference type="Gene3D" id="1.10.10.60">
    <property type="entry name" value="Homeodomain-like"/>
    <property type="match status" value="1"/>
</dbReference>
<dbReference type="Pfam" id="PF00158">
    <property type="entry name" value="Sigma54_activat"/>
    <property type="match status" value="1"/>
</dbReference>
<evidence type="ECO:0000313" key="8">
    <source>
        <dbReference type="EMBL" id="GLP95021.1"/>
    </source>
</evidence>
<dbReference type="InterPro" id="IPR027417">
    <property type="entry name" value="P-loop_NTPase"/>
</dbReference>
<dbReference type="Gene3D" id="3.40.50.2300">
    <property type="match status" value="1"/>
</dbReference>
<dbReference type="InterPro" id="IPR001789">
    <property type="entry name" value="Sig_transdc_resp-reg_receiver"/>
</dbReference>
<keyword evidence="4" id="KW-0804">Transcription</keyword>
<dbReference type="GO" id="GO:0000160">
    <property type="term" value="P:phosphorelay signal transduction system"/>
    <property type="evidence" value="ECO:0007669"/>
    <property type="project" value="InterPro"/>
</dbReference>
<dbReference type="PROSITE" id="PS50110">
    <property type="entry name" value="RESPONSE_REGULATORY"/>
    <property type="match status" value="1"/>
</dbReference>
<feature type="domain" description="Response regulatory" evidence="7">
    <location>
        <begin position="6"/>
        <end position="122"/>
    </location>
</feature>
<dbReference type="PRINTS" id="PR01590">
    <property type="entry name" value="HTHFIS"/>
</dbReference>
<dbReference type="GO" id="GO:0005524">
    <property type="term" value="F:ATP binding"/>
    <property type="evidence" value="ECO:0007669"/>
    <property type="project" value="UniProtKB-KW"/>
</dbReference>
<evidence type="ECO:0000313" key="9">
    <source>
        <dbReference type="Proteomes" id="UP001161422"/>
    </source>
</evidence>
<dbReference type="SUPFAM" id="SSF52172">
    <property type="entry name" value="CheY-like"/>
    <property type="match status" value="1"/>
</dbReference>
<name>A0AA37VSW7_9GAMM</name>
<reference evidence="8" key="2">
    <citation type="submission" date="2023-01" db="EMBL/GenBank/DDBJ databases">
        <title>Draft genome sequence of Paraferrimonas sedimenticola strain NBRC 101628.</title>
        <authorList>
            <person name="Sun Q."/>
            <person name="Mori K."/>
        </authorList>
    </citation>
    <scope>NUCLEOTIDE SEQUENCE</scope>
    <source>
        <strain evidence="8">NBRC 101628</strain>
    </source>
</reference>
<dbReference type="Pfam" id="PF00072">
    <property type="entry name" value="Response_reg"/>
    <property type="match status" value="1"/>
</dbReference>
<protein>
    <submittedName>
        <fullName evidence="8">Sigma-54-dependent Fis family transcriptional regulator</fullName>
    </submittedName>
</protein>
<keyword evidence="3" id="KW-0805">Transcription regulation</keyword>
<dbReference type="Proteomes" id="UP001161422">
    <property type="component" value="Unassembled WGS sequence"/>
</dbReference>
<dbReference type="PANTHER" id="PTHR32071:SF13">
    <property type="entry name" value="RESPONSE REGULATOR HSFA"/>
    <property type="match status" value="1"/>
</dbReference>
<dbReference type="Pfam" id="PF02954">
    <property type="entry name" value="HTH_8"/>
    <property type="match status" value="1"/>
</dbReference>
<evidence type="ECO:0000256" key="4">
    <source>
        <dbReference type="ARBA" id="ARBA00023163"/>
    </source>
</evidence>
<dbReference type="AlphaFoldDB" id="A0AA37VSW7"/>
<dbReference type="GO" id="GO:0043565">
    <property type="term" value="F:sequence-specific DNA binding"/>
    <property type="evidence" value="ECO:0007669"/>
    <property type="project" value="InterPro"/>
</dbReference>
<reference evidence="8" key="1">
    <citation type="journal article" date="2014" name="Int. J. Syst. Evol. Microbiol.">
        <title>Complete genome sequence of Corynebacterium casei LMG S-19264T (=DSM 44701T), isolated from a smear-ripened cheese.</title>
        <authorList>
            <consortium name="US DOE Joint Genome Institute (JGI-PGF)"/>
            <person name="Walter F."/>
            <person name="Albersmeier A."/>
            <person name="Kalinowski J."/>
            <person name="Ruckert C."/>
        </authorList>
    </citation>
    <scope>NUCLEOTIDE SEQUENCE</scope>
    <source>
        <strain evidence="8">NBRC 101628</strain>
    </source>
</reference>
<evidence type="ECO:0000256" key="5">
    <source>
        <dbReference type="PROSITE-ProRule" id="PRU00169"/>
    </source>
</evidence>
<dbReference type="Pfam" id="PF25601">
    <property type="entry name" value="AAA_lid_14"/>
    <property type="match status" value="1"/>
</dbReference>
<dbReference type="Gene3D" id="1.10.8.60">
    <property type="match status" value="1"/>
</dbReference>
<keyword evidence="1" id="KW-0547">Nucleotide-binding</keyword>
<evidence type="ECO:0000256" key="3">
    <source>
        <dbReference type="ARBA" id="ARBA00023015"/>
    </source>
</evidence>
<gene>
    <name evidence="8" type="ORF">GCM10007895_03270</name>
</gene>
<dbReference type="GO" id="GO:0006355">
    <property type="term" value="P:regulation of DNA-templated transcription"/>
    <property type="evidence" value="ECO:0007669"/>
    <property type="project" value="InterPro"/>
</dbReference>
<dbReference type="EMBL" id="BSNC01000001">
    <property type="protein sequence ID" value="GLP95021.1"/>
    <property type="molecule type" value="Genomic_DNA"/>
</dbReference>
<evidence type="ECO:0000256" key="2">
    <source>
        <dbReference type="ARBA" id="ARBA00022840"/>
    </source>
</evidence>
<dbReference type="PROSITE" id="PS50045">
    <property type="entry name" value="SIGMA54_INTERACT_4"/>
    <property type="match status" value="1"/>
</dbReference>
<proteinExistence type="predicted"/>
<keyword evidence="5" id="KW-0597">Phosphoprotein</keyword>
<evidence type="ECO:0000256" key="1">
    <source>
        <dbReference type="ARBA" id="ARBA00022741"/>
    </source>
</evidence>
<keyword evidence="2" id="KW-0067">ATP-binding</keyword>
<keyword evidence="9" id="KW-1185">Reference proteome</keyword>
<dbReference type="InterPro" id="IPR009057">
    <property type="entry name" value="Homeodomain-like_sf"/>
</dbReference>
<dbReference type="Gene3D" id="3.40.50.300">
    <property type="entry name" value="P-loop containing nucleotide triphosphate hydrolases"/>
    <property type="match status" value="1"/>
</dbReference>
<dbReference type="SUPFAM" id="SSF46689">
    <property type="entry name" value="Homeodomain-like"/>
    <property type="match status" value="1"/>
</dbReference>
<sequence length="457" mass="50744">MKLARPVLLVDDEAQWLRSLSISLRRMVPEAQIDTCVDGREVMDRMATRGYDLVLLDLTMPHVSGEELLQQIRAKYPNTRVIIVTGVNQIDAAVRCMRNGAYDYFNKACEVTELVASVRRALEVVGLELSLSQLRQHFFSKQLQQPEALNDLVTCEPKMLDRLRYLEAISVSPAPVLIEGPLGSGKQTFAKALHRLSQADTPFHSVNLSGQSNEQIQLSLFGRVPNGTEPAQPGIVQQAQNGLLYLSHVDELSMELQGQLLTLLEQGQFYPLGSDRPRVASCRIAVSSQQDLKQLVSDGRFRQDLLYRLNGHRLVLPPLSERPLDIALLINHFIDMAAKDLQREAPLLPNGLADKLKHYEFPGNLTELKGMVYDAVSRSDEQTLCQSPFLMAITEQGSEPTAVQIRFGDELPSLAQANRALVMEAMSRCANNQSAAAKLLGISQSALSRRLAKEGLL</sequence>
<feature type="domain" description="Sigma-54 factor interaction" evidence="6">
    <location>
        <begin position="152"/>
        <end position="377"/>
    </location>
</feature>